<comment type="caution">
    <text evidence="1">The sequence shown here is derived from an EMBL/GenBank/DDBJ whole genome shotgun (WGS) entry which is preliminary data.</text>
</comment>
<accession>A0ABN8K221</accession>
<protein>
    <submittedName>
        <fullName evidence="1">Uncharacterized protein</fullName>
    </submittedName>
</protein>
<dbReference type="EMBL" id="CAKXZT010000132">
    <property type="protein sequence ID" value="CAH2403375.1"/>
    <property type="molecule type" value="Genomic_DNA"/>
</dbReference>
<proteinExistence type="predicted"/>
<sequence length="62" mass="7032">MSERTRGYRRSRHEVEEQRWLVNGDWQADLSNRPPDKYANAPAALGATGEDGCVKARAYPRA</sequence>
<dbReference type="Proteomes" id="UP001153050">
    <property type="component" value="Unassembled WGS sequence"/>
</dbReference>
<reference evidence="1 2" key="1">
    <citation type="submission" date="2022-03" db="EMBL/GenBank/DDBJ databases">
        <authorList>
            <person name="Brunel B."/>
        </authorList>
    </citation>
    <scope>NUCLEOTIDE SEQUENCE [LARGE SCALE GENOMIC DNA]</scope>
    <source>
        <strain evidence="1">STM5069sample</strain>
    </source>
</reference>
<keyword evidence="2" id="KW-1185">Reference proteome</keyword>
<evidence type="ECO:0000313" key="2">
    <source>
        <dbReference type="Proteomes" id="UP001153050"/>
    </source>
</evidence>
<name>A0ABN8K221_9HYPH</name>
<organism evidence="1 2">
    <name type="scientific">Mesorhizobium escarrei</name>
    <dbReference type="NCBI Taxonomy" id="666018"/>
    <lineage>
        <taxon>Bacteria</taxon>
        <taxon>Pseudomonadati</taxon>
        <taxon>Pseudomonadota</taxon>
        <taxon>Alphaproteobacteria</taxon>
        <taxon>Hyphomicrobiales</taxon>
        <taxon>Phyllobacteriaceae</taxon>
        <taxon>Mesorhizobium</taxon>
    </lineage>
</organism>
<gene>
    <name evidence="1" type="ORF">MES5069_370064</name>
</gene>
<evidence type="ECO:0000313" key="1">
    <source>
        <dbReference type="EMBL" id="CAH2403375.1"/>
    </source>
</evidence>